<proteinExistence type="predicted"/>
<feature type="region of interest" description="Disordered" evidence="1">
    <location>
        <begin position="1"/>
        <end position="113"/>
    </location>
</feature>
<comment type="caution">
    <text evidence="2">The sequence shown here is derived from an EMBL/GenBank/DDBJ whole genome shotgun (WGS) entry which is preliminary data.</text>
</comment>
<dbReference type="Proteomes" id="UP000798602">
    <property type="component" value="Unassembled WGS sequence"/>
</dbReference>
<evidence type="ECO:0000313" key="2">
    <source>
        <dbReference type="EMBL" id="NBL66027.1"/>
    </source>
</evidence>
<dbReference type="RefSeq" id="WP_166537845.1">
    <property type="nucleotide sequence ID" value="NZ_JAABLM010000020.1"/>
</dbReference>
<feature type="compositionally biased region" description="Polar residues" evidence="1">
    <location>
        <begin position="67"/>
        <end position="79"/>
    </location>
</feature>
<accession>A0ABW9ZFI6</accession>
<reference evidence="3" key="1">
    <citation type="submission" date="2020-01" db="EMBL/GenBank/DDBJ databases">
        <title>Sphingomonas sp. strain CSW-10.</title>
        <authorList>
            <person name="Chen W.-M."/>
        </authorList>
    </citation>
    <scope>NUCLEOTIDE SEQUENCE [LARGE SCALE GENOMIC DNA]</scope>
    <source>
        <strain evidence="3">NST-5</strain>
    </source>
</reference>
<gene>
    <name evidence="2" type="ORF">GV828_12535</name>
</gene>
<dbReference type="EMBL" id="JAABLM010000020">
    <property type="protein sequence ID" value="NBL66027.1"/>
    <property type="molecule type" value="Genomic_DNA"/>
</dbReference>
<evidence type="ECO:0000313" key="3">
    <source>
        <dbReference type="Proteomes" id="UP000798602"/>
    </source>
</evidence>
<name>A0ABW9ZFI6_9FLAO</name>
<feature type="compositionally biased region" description="Polar residues" evidence="1">
    <location>
        <begin position="11"/>
        <end position="23"/>
    </location>
</feature>
<protein>
    <submittedName>
        <fullName evidence="2">Uncharacterized protein</fullName>
    </submittedName>
</protein>
<feature type="compositionally biased region" description="Basic and acidic residues" evidence="1">
    <location>
        <begin position="41"/>
        <end position="63"/>
    </location>
</feature>
<keyword evidence="3" id="KW-1185">Reference proteome</keyword>
<evidence type="ECO:0000256" key="1">
    <source>
        <dbReference type="SAM" id="MobiDB-lite"/>
    </source>
</evidence>
<feature type="compositionally biased region" description="Basic and acidic residues" evidence="1">
    <location>
        <begin position="80"/>
        <end position="93"/>
    </location>
</feature>
<sequence length="113" mass="12850">MEKDKNPGDKTWNNEQKNTNVNEGFSGKNIPEDYDPSDGQLKPEIEVDDEGNKKEVKRARDLEDYSTEAQSSGEAIKSQKNQENRDKNSDLEPNRYPTSHPENHTDRGNNNGT</sequence>
<organism evidence="2 3">
    <name type="scientific">Flavobacterium ichthyis</name>
    <dbReference type="NCBI Taxonomy" id="2698827"/>
    <lineage>
        <taxon>Bacteria</taxon>
        <taxon>Pseudomonadati</taxon>
        <taxon>Bacteroidota</taxon>
        <taxon>Flavobacteriia</taxon>
        <taxon>Flavobacteriales</taxon>
        <taxon>Flavobacteriaceae</taxon>
        <taxon>Flavobacterium</taxon>
    </lineage>
</organism>